<dbReference type="Proteomes" id="UP000276133">
    <property type="component" value="Unassembled WGS sequence"/>
</dbReference>
<evidence type="ECO:0000313" key="1">
    <source>
        <dbReference type="EMBL" id="RMZ94655.1"/>
    </source>
</evidence>
<proteinExistence type="predicted"/>
<organism evidence="1 2">
    <name type="scientific">Brachionus plicatilis</name>
    <name type="common">Marine rotifer</name>
    <name type="synonym">Brachionus muelleri</name>
    <dbReference type="NCBI Taxonomy" id="10195"/>
    <lineage>
        <taxon>Eukaryota</taxon>
        <taxon>Metazoa</taxon>
        <taxon>Spiralia</taxon>
        <taxon>Gnathifera</taxon>
        <taxon>Rotifera</taxon>
        <taxon>Eurotatoria</taxon>
        <taxon>Monogononta</taxon>
        <taxon>Pseudotrocha</taxon>
        <taxon>Ploima</taxon>
        <taxon>Brachionidae</taxon>
        <taxon>Brachionus</taxon>
    </lineage>
</organism>
<protein>
    <submittedName>
        <fullName evidence="1">Uncharacterized protein</fullName>
    </submittedName>
</protein>
<accession>A0A3M7P6F7</accession>
<dbReference type="AlphaFoldDB" id="A0A3M7P6F7"/>
<sequence>MKISIEKSCYVAKNTILKCGLKPKTLEANIKKIQFASTVNRLFELSERYVREELSHSVPLVVRLVEEYTEGFESRYMSNI</sequence>
<dbReference type="EMBL" id="REGN01012890">
    <property type="protein sequence ID" value="RMZ94655.1"/>
    <property type="molecule type" value="Genomic_DNA"/>
</dbReference>
<comment type="caution">
    <text evidence="1">The sequence shown here is derived from an EMBL/GenBank/DDBJ whole genome shotgun (WGS) entry which is preliminary data.</text>
</comment>
<keyword evidence="2" id="KW-1185">Reference proteome</keyword>
<reference evidence="1 2" key="1">
    <citation type="journal article" date="2018" name="Sci. Rep.">
        <title>Genomic signatures of local adaptation to the degree of environmental predictability in rotifers.</title>
        <authorList>
            <person name="Franch-Gras L."/>
            <person name="Hahn C."/>
            <person name="Garcia-Roger E.M."/>
            <person name="Carmona M.J."/>
            <person name="Serra M."/>
            <person name="Gomez A."/>
        </authorList>
    </citation>
    <scope>NUCLEOTIDE SEQUENCE [LARGE SCALE GENOMIC DNA]</scope>
    <source>
        <strain evidence="1">HYR1</strain>
    </source>
</reference>
<evidence type="ECO:0000313" key="2">
    <source>
        <dbReference type="Proteomes" id="UP000276133"/>
    </source>
</evidence>
<gene>
    <name evidence="1" type="ORF">BpHYR1_030411</name>
</gene>
<name>A0A3M7P6F7_BRAPC</name>